<keyword evidence="2 4" id="KW-0378">Hydrolase</keyword>
<dbReference type="PRINTS" id="PR00723">
    <property type="entry name" value="SUBTILISIN"/>
</dbReference>
<dbReference type="PROSITE" id="PS51892">
    <property type="entry name" value="SUBTILASE"/>
    <property type="match status" value="1"/>
</dbReference>
<proteinExistence type="inferred from homology"/>
<dbReference type="Gene3D" id="2.10.10.20">
    <property type="entry name" value="Carbohydrate-binding module superfamily 5/12"/>
    <property type="match status" value="1"/>
</dbReference>
<dbReference type="CDD" id="cd12215">
    <property type="entry name" value="ChiC_BD"/>
    <property type="match status" value="1"/>
</dbReference>
<evidence type="ECO:0000259" key="5">
    <source>
        <dbReference type="SMART" id="SM00495"/>
    </source>
</evidence>
<dbReference type="Gene3D" id="3.40.50.200">
    <property type="entry name" value="Peptidase S8/S53 domain"/>
    <property type="match status" value="1"/>
</dbReference>
<dbReference type="PANTHER" id="PTHR42884">
    <property type="entry name" value="PROPROTEIN CONVERTASE SUBTILISIN/KEXIN-RELATED"/>
    <property type="match status" value="1"/>
</dbReference>
<feature type="active site" description="Charge relay system" evidence="4">
    <location>
        <position position="488"/>
    </location>
</feature>
<protein>
    <recommendedName>
        <fullName evidence="5">Chitin-binding type-3 domain-containing protein</fullName>
    </recommendedName>
</protein>
<dbReference type="GO" id="GO:0030246">
    <property type="term" value="F:carbohydrate binding"/>
    <property type="evidence" value="ECO:0007669"/>
    <property type="project" value="InterPro"/>
</dbReference>
<sequence>MLNNQKYIYIKVSVMKELLEVYRSLQFDGCIYARLHSDLSVNCITYSLYCNDVLVAQQSAQGAGITVKFTGQTAGKFELRADILDSNESLRLLTRKLHISAHPRLLASVQPLAETCNIKDVSFGCDNISNYFLEIQFLVDGVDLFYNEDDACTPLFAEFKKKHLAEVARTNRHAIAAVFPEGDSPYLADLYQVVASGDFGELRLIANELEALSYIASCSLNPDTKDLLPPTLTEETSSPLMKEDVTTISGRSSVGTPDFTSRQNYLNKGNGLNVRAAWQAGENGSFSTIHFLDFGVYRNHEDLQGNINVVNSRAETNDCNHGTAATGCISAENNAFGVTGIAYGSQFNFYDTGDLNLIVQNAQPGDIVGLNIQLVVNGRYLPWTYSRSIWDRINLLSRRGVTVVLAAGNGNVDLSPQAGIMPDYGDSGVFLVGAVASTTGRRLSFSNYNNISSLICSWGHQVATTGYSGLQRLPGNNHNYTAEFNGTSSATPLVTGVLALIQSYTKRKFGIYLNCLEMRELIAKTGSDVGVVDGVGHQPDVMKACAWLDANLGADGDENSDEHDGSDSDDDITDIAPVAQMRINAVAGSELAFSVLLPPDVDAENVNFHWLTTAREILSTPRQQRTLVRFPAVTEQTISQISVNLAGAYQGSNVIGLIIVPAAEDGSDDHDTAPLYPLWAANRSYSGSERVSHKGGNYLAKWWISAGVEPGLESTTGAASGDAKPWTRI</sequence>
<dbReference type="PANTHER" id="PTHR42884:SF14">
    <property type="entry name" value="NEUROENDOCRINE CONVERTASE 1"/>
    <property type="match status" value="1"/>
</dbReference>
<dbReference type="GO" id="GO:0004252">
    <property type="term" value="F:serine-type endopeptidase activity"/>
    <property type="evidence" value="ECO:0007669"/>
    <property type="project" value="UniProtKB-UniRule"/>
</dbReference>
<dbReference type="AlphaFoldDB" id="A0A3N6UUI2"/>
<organism evidence="6 7">
    <name type="scientific">Erwinia psidii</name>
    <dbReference type="NCBI Taxonomy" id="69224"/>
    <lineage>
        <taxon>Bacteria</taxon>
        <taxon>Pseudomonadati</taxon>
        <taxon>Pseudomonadota</taxon>
        <taxon>Gammaproteobacteria</taxon>
        <taxon>Enterobacterales</taxon>
        <taxon>Erwiniaceae</taxon>
        <taxon>Erwinia</taxon>
    </lineage>
</organism>
<feature type="active site" description="Charge relay system" evidence="4">
    <location>
        <position position="293"/>
    </location>
</feature>
<dbReference type="GO" id="GO:0005576">
    <property type="term" value="C:extracellular region"/>
    <property type="evidence" value="ECO:0007669"/>
    <property type="project" value="InterPro"/>
</dbReference>
<dbReference type="InterPro" id="IPR036573">
    <property type="entry name" value="CBM_sf_5/12"/>
</dbReference>
<evidence type="ECO:0000313" key="7">
    <source>
        <dbReference type="Proteomes" id="UP000279457"/>
    </source>
</evidence>
<dbReference type="GO" id="GO:0016485">
    <property type="term" value="P:protein processing"/>
    <property type="evidence" value="ECO:0007669"/>
    <property type="project" value="TreeGrafter"/>
</dbReference>
<dbReference type="GO" id="GO:0005975">
    <property type="term" value="P:carbohydrate metabolic process"/>
    <property type="evidence" value="ECO:0007669"/>
    <property type="project" value="InterPro"/>
</dbReference>
<feature type="active site" description="Charge relay system" evidence="4">
    <location>
        <position position="321"/>
    </location>
</feature>
<dbReference type="SMART" id="SM00495">
    <property type="entry name" value="ChtBD3"/>
    <property type="match status" value="1"/>
</dbReference>
<comment type="caution">
    <text evidence="6">The sequence shown here is derived from an EMBL/GenBank/DDBJ whole genome shotgun (WGS) entry which is preliminary data.</text>
</comment>
<dbReference type="Proteomes" id="UP000279457">
    <property type="component" value="Unassembled WGS sequence"/>
</dbReference>
<dbReference type="EMBL" id="RHHM01000021">
    <property type="protein sequence ID" value="RQM36505.1"/>
    <property type="molecule type" value="Genomic_DNA"/>
</dbReference>
<reference evidence="6 7" key="1">
    <citation type="submission" date="2018-10" db="EMBL/GenBank/DDBJ databases">
        <title>Draft genome sequence for the type isolate of Erwinia psidii, agent causal of bacterial blight in guava (Psidium guajava) and wilt and die-back of Eucalyptus spp.</title>
        <authorList>
            <person name="Hermenegildo P.S."/>
            <person name="Santos S.A."/>
            <person name="Guimaraes L.M.S."/>
            <person name="Vidigal P.M.P."/>
            <person name="Pereira I.C."/>
            <person name="Badel J.L."/>
            <person name="Alfenas-Zerbini P."/>
            <person name="Ferreira M.A.S.V."/>
            <person name="Alfenas A.C."/>
        </authorList>
    </citation>
    <scope>NUCLEOTIDE SEQUENCE [LARGE SCALE GENOMIC DNA]</scope>
    <source>
        <strain evidence="6 7">IBSBF 435</strain>
    </source>
</reference>
<dbReference type="GO" id="GO:0016020">
    <property type="term" value="C:membrane"/>
    <property type="evidence" value="ECO:0007669"/>
    <property type="project" value="TreeGrafter"/>
</dbReference>
<dbReference type="SUPFAM" id="SSF52743">
    <property type="entry name" value="Subtilisin-like"/>
    <property type="match status" value="1"/>
</dbReference>
<dbReference type="GO" id="GO:0004553">
    <property type="term" value="F:hydrolase activity, hydrolyzing O-glycosyl compounds"/>
    <property type="evidence" value="ECO:0007669"/>
    <property type="project" value="InterPro"/>
</dbReference>
<gene>
    <name evidence="6" type="ORF">EB241_20040</name>
</gene>
<name>A0A3N6UUI2_9GAMM</name>
<accession>A0A3N6UUI2</accession>
<keyword evidence="7" id="KW-1185">Reference proteome</keyword>
<keyword evidence="3 4" id="KW-0720">Serine protease</keyword>
<evidence type="ECO:0000256" key="3">
    <source>
        <dbReference type="ARBA" id="ARBA00022825"/>
    </source>
</evidence>
<comment type="similarity">
    <text evidence="4">Belongs to the peptidase S8 family.</text>
</comment>
<evidence type="ECO:0000313" key="6">
    <source>
        <dbReference type="EMBL" id="RQM36505.1"/>
    </source>
</evidence>
<dbReference type="PROSITE" id="PS00138">
    <property type="entry name" value="SUBTILASE_SER"/>
    <property type="match status" value="1"/>
</dbReference>
<dbReference type="SUPFAM" id="SSF51055">
    <property type="entry name" value="Carbohydrate binding domain"/>
    <property type="match status" value="1"/>
</dbReference>
<evidence type="ECO:0000256" key="4">
    <source>
        <dbReference type="PROSITE-ProRule" id="PRU01240"/>
    </source>
</evidence>
<dbReference type="InterPro" id="IPR000209">
    <property type="entry name" value="Peptidase_S8/S53_dom"/>
</dbReference>
<evidence type="ECO:0000256" key="2">
    <source>
        <dbReference type="ARBA" id="ARBA00022801"/>
    </source>
</evidence>
<keyword evidence="1 4" id="KW-0645">Protease</keyword>
<dbReference type="InterPro" id="IPR036852">
    <property type="entry name" value="Peptidase_S8/S53_dom_sf"/>
</dbReference>
<dbReference type="InterPro" id="IPR023828">
    <property type="entry name" value="Peptidase_S8_Ser-AS"/>
</dbReference>
<dbReference type="InterPro" id="IPR015500">
    <property type="entry name" value="Peptidase_S8_subtilisin-rel"/>
</dbReference>
<evidence type="ECO:0000256" key="1">
    <source>
        <dbReference type="ARBA" id="ARBA00022670"/>
    </source>
</evidence>
<dbReference type="Pfam" id="PF00082">
    <property type="entry name" value="Peptidase_S8"/>
    <property type="match status" value="1"/>
</dbReference>
<dbReference type="InterPro" id="IPR003610">
    <property type="entry name" value="CBM5/12"/>
</dbReference>
<feature type="domain" description="Chitin-binding type-3" evidence="5">
    <location>
        <begin position="676"/>
        <end position="729"/>
    </location>
</feature>